<organism evidence="2">
    <name type="scientific">Amphimedon queenslandica</name>
    <name type="common">Sponge</name>
    <dbReference type="NCBI Taxonomy" id="400682"/>
    <lineage>
        <taxon>Eukaryota</taxon>
        <taxon>Metazoa</taxon>
        <taxon>Porifera</taxon>
        <taxon>Demospongiae</taxon>
        <taxon>Heteroscleromorpha</taxon>
        <taxon>Haplosclerida</taxon>
        <taxon>Niphatidae</taxon>
        <taxon>Amphimedon</taxon>
    </lineage>
</organism>
<evidence type="ECO:0000259" key="1">
    <source>
        <dbReference type="PROSITE" id="PS50017"/>
    </source>
</evidence>
<evidence type="ECO:0000313" key="2">
    <source>
        <dbReference type="EnsemblMetazoa" id="Aqu2.1.40960_001"/>
    </source>
</evidence>
<feature type="domain" description="Death" evidence="1">
    <location>
        <begin position="314"/>
        <end position="382"/>
    </location>
</feature>
<dbReference type="InterPro" id="IPR000488">
    <property type="entry name" value="Death_dom"/>
</dbReference>
<dbReference type="InParanoid" id="A0A1X7VM98"/>
<dbReference type="SUPFAM" id="SSF47986">
    <property type="entry name" value="DEATH domain"/>
    <property type="match status" value="1"/>
</dbReference>
<dbReference type="Gene3D" id="1.10.533.10">
    <property type="entry name" value="Death Domain, Fas"/>
    <property type="match status" value="1"/>
</dbReference>
<dbReference type="CDD" id="cd01670">
    <property type="entry name" value="Death"/>
    <property type="match status" value="1"/>
</dbReference>
<dbReference type="PROSITE" id="PS50017">
    <property type="entry name" value="DEATH_DOMAIN"/>
    <property type="match status" value="1"/>
</dbReference>
<dbReference type="OrthoDB" id="9949242at2759"/>
<reference evidence="2" key="1">
    <citation type="submission" date="2017-05" db="UniProtKB">
        <authorList>
            <consortium name="EnsemblMetazoa"/>
        </authorList>
    </citation>
    <scope>IDENTIFICATION</scope>
</reference>
<name>A0A1X7VM98_AMPQE</name>
<proteinExistence type="predicted"/>
<accession>A0A1X7VM98</accession>
<dbReference type="InterPro" id="IPR011029">
    <property type="entry name" value="DEATH-like_dom_sf"/>
</dbReference>
<dbReference type="EnsemblMetazoa" id="Aqu2.1.40960_001">
    <property type="protein sequence ID" value="Aqu2.1.40960_001"/>
    <property type="gene ID" value="Aqu2.1.40960"/>
</dbReference>
<dbReference type="GO" id="GO:0007165">
    <property type="term" value="P:signal transduction"/>
    <property type="evidence" value="ECO:0007669"/>
    <property type="project" value="InterPro"/>
</dbReference>
<protein>
    <recommendedName>
        <fullName evidence="1">Death domain-containing protein</fullName>
    </recommendedName>
</protein>
<sequence>MKDIVITDPQILLDLVNELILCTFTFKNIRTMGSRSEAERFHSSGRFKKQSLQKCDIIKKGLLTADQVISILIHLSIIAPVGINSEGEEEYFLPCVLVHAPVSVLASTVAPGYSPLLITFKCGYTPRGVFSCLISSILCSREGQWVLASDKIYRNQVMFHLTEYGHYVLLKNCIKYLQVTITVCHGSTISDVPFPKIQEFLSQHLLIVITKLRYSAHKVGHSFGFHCTLEDHATSDPHIAQCIISIQNPHIKCTIGPSPMTASLTLEQAIWFKVSSKGQDKTNYSNTLRTSFDITHLSMVLRFLTKEHYDATTWQQLGLALGIYQPTLNKIESDARGKTEDCLRVCLSSWLRQEDNVKESGIPNWYTLAKALDSIGQRSIADLAYVKH</sequence>
<dbReference type="AlphaFoldDB" id="A0A1X7VM98"/>